<organism evidence="1">
    <name type="scientific">Arundo donax</name>
    <name type="common">Giant reed</name>
    <name type="synonym">Donax arundinaceus</name>
    <dbReference type="NCBI Taxonomy" id="35708"/>
    <lineage>
        <taxon>Eukaryota</taxon>
        <taxon>Viridiplantae</taxon>
        <taxon>Streptophyta</taxon>
        <taxon>Embryophyta</taxon>
        <taxon>Tracheophyta</taxon>
        <taxon>Spermatophyta</taxon>
        <taxon>Magnoliopsida</taxon>
        <taxon>Liliopsida</taxon>
        <taxon>Poales</taxon>
        <taxon>Poaceae</taxon>
        <taxon>PACMAD clade</taxon>
        <taxon>Arundinoideae</taxon>
        <taxon>Arundineae</taxon>
        <taxon>Arundo</taxon>
    </lineage>
</organism>
<proteinExistence type="predicted"/>
<dbReference type="AlphaFoldDB" id="A0A0A9B380"/>
<accession>A0A0A9B380</accession>
<sequence>MMPEICRRFRLVWPFSWTNSAILISAQNMHLGVKTTACDPLGGNQITRGLHRTCRVLTNHIL</sequence>
<name>A0A0A9B380_ARUDO</name>
<reference evidence="1" key="1">
    <citation type="submission" date="2014-09" db="EMBL/GenBank/DDBJ databases">
        <authorList>
            <person name="Magalhaes I.L.F."/>
            <person name="Oliveira U."/>
            <person name="Santos F.R."/>
            <person name="Vidigal T.H.D.A."/>
            <person name="Brescovit A.D."/>
            <person name="Santos A.J."/>
        </authorList>
    </citation>
    <scope>NUCLEOTIDE SEQUENCE</scope>
    <source>
        <tissue evidence="1">Shoot tissue taken approximately 20 cm above the soil surface</tissue>
    </source>
</reference>
<protein>
    <submittedName>
        <fullName evidence="1">Uncharacterized protein</fullName>
    </submittedName>
</protein>
<dbReference type="EMBL" id="GBRH01244108">
    <property type="protein sequence ID" value="JAD53787.1"/>
    <property type="molecule type" value="Transcribed_RNA"/>
</dbReference>
<evidence type="ECO:0000313" key="1">
    <source>
        <dbReference type="EMBL" id="JAD53787.1"/>
    </source>
</evidence>
<reference evidence="1" key="2">
    <citation type="journal article" date="2015" name="Data Brief">
        <title>Shoot transcriptome of the giant reed, Arundo donax.</title>
        <authorList>
            <person name="Barrero R.A."/>
            <person name="Guerrero F.D."/>
            <person name="Moolhuijzen P."/>
            <person name="Goolsby J.A."/>
            <person name="Tidwell J."/>
            <person name="Bellgard S.E."/>
            <person name="Bellgard M.I."/>
        </authorList>
    </citation>
    <scope>NUCLEOTIDE SEQUENCE</scope>
    <source>
        <tissue evidence="1">Shoot tissue taken approximately 20 cm above the soil surface</tissue>
    </source>
</reference>